<dbReference type="AlphaFoldDB" id="A0A2U0TWG6"/>
<evidence type="ECO:0000313" key="1">
    <source>
        <dbReference type="EMBL" id="PVX47930.1"/>
    </source>
</evidence>
<keyword evidence="2" id="KW-1185">Reference proteome</keyword>
<dbReference type="EMBL" id="QENY01000030">
    <property type="protein sequence ID" value="PVX47930.1"/>
    <property type="molecule type" value="Genomic_DNA"/>
</dbReference>
<proteinExistence type="predicted"/>
<gene>
    <name evidence="1" type="ORF">C7379_13022</name>
</gene>
<comment type="caution">
    <text evidence="1">The sequence shown here is derived from an EMBL/GenBank/DDBJ whole genome shotgun (WGS) entry which is preliminary data.</text>
</comment>
<dbReference type="Proteomes" id="UP000245870">
    <property type="component" value="Unassembled WGS sequence"/>
</dbReference>
<protein>
    <submittedName>
        <fullName evidence="1">Uncharacterized protein</fullName>
    </submittedName>
</protein>
<organism evidence="1 2">
    <name type="scientific">Hallella colorans</name>
    <dbReference type="NCBI Taxonomy" id="1703337"/>
    <lineage>
        <taxon>Bacteria</taxon>
        <taxon>Pseudomonadati</taxon>
        <taxon>Bacteroidota</taxon>
        <taxon>Bacteroidia</taxon>
        <taxon>Bacteroidales</taxon>
        <taxon>Prevotellaceae</taxon>
        <taxon>Hallella</taxon>
    </lineage>
</organism>
<evidence type="ECO:0000313" key="2">
    <source>
        <dbReference type="Proteomes" id="UP000245870"/>
    </source>
</evidence>
<name>A0A2U0TWG6_9BACT</name>
<reference evidence="1 2" key="1">
    <citation type="submission" date="2018-05" db="EMBL/GenBank/DDBJ databases">
        <title>Genomic Encyclopedia of Type Strains, Phase IV (KMG-IV): sequencing the most valuable type-strain genomes for metagenomic binning, comparative biology and taxonomic classification.</title>
        <authorList>
            <person name="Goeker M."/>
        </authorList>
    </citation>
    <scope>NUCLEOTIDE SEQUENCE [LARGE SCALE GENOMIC DNA]</scope>
    <source>
        <strain evidence="1 2">DSM 100333</strain>
    </source>
</reference>
<sequence>MMVVFGVYLDEHIVTARGIMTFGNLWYLPKLLDHFVKTRWILKEQAHVSTGLVPYFLRIDDKFRAFQHSQCCEFLNTLVNRRTTNITRACYFQEWNASVCCYKS</sequence>
<accession>A0A2U0TWG6</accession>